<comment type="similarity">
    <text evidence="2 6 7">Belongs to the universal ribosomal protein uS8 family.</text>
</comment>
<comment type="subunit">
    <text evidence="6">Part of the 30S ribosomal subunit.</text>
</comment>
<organism evidence="8 9">
    <name type="scientific">Candidatus Nitrosomarinus catalinensis</name>
    <dbReference type="NCBI Taxonomy" id="1898749"/>
    <lineage>
        <taxon>Archaea</taxon>
        <taxon>Nitrososphaerota</taxon>
        <taxon>Nitrososphaeria</taxon>
        <taxon>Nitrosopumilales</taxon>
        <taxon>Nitrosopumilaceae</taxon>
        <taxon>Candidatus Nitrosomarinus</taxon>
    </lineage>
</organism>
<dbReference type="NCBIfam" id="NF003115">
    <property type="entry name" value="PRK04034.1"/>
    <property type="match status" value="1"/>
</dbReference>
<sequence>MPATNILANLFVTLYNNETRRKSDCIILPTSKLGVEVLKTLQKDGYIGEFEHIDDKRGGKFKINLLAKITKCGAISPRFKVKNDEYNNWEQQYLPSYDRGMLLVTTNQGVMSHHDAIEKGIGGFLIGYVY</sequence>
<evidence type="ECO:0000256" key="1">
    <source>
        <dbReference type="ARBA" id="ARBA00002569"/>
    </source>
</evidence>
<dbReference type="InterPro" id="IPR047863">
    <property type="entry name" value="Ribosomal_uS8_CS"/>
</dbReference>
<gene>
    <name evidence="6 8" type="primary">rps8</name>
    <name evidence="8" type="ORF">NMSP_0751</name>
</gene>
<keyword evidence="4 6" id="KW-0689">Ribosomal protein</keyword>
<dbReference type="PROSITE" id="PS00053">
    <property type="entry name" value="RIBOSOMAL_S8"/>
    <property type="match status" value="1"/>
</dbReference>
<evidence type="ECO:0000256" key="5">
    <source>
        <dbReference type="ARBA" id="ARBA00023274"/>
    </source>
</evidence>
<dbReference type="HAMAP" id="MF_01302_A">
    <property type="entry name" value="Ribosomal_uS8_A"/>
    <property type="match status" value="1"/>
</dbReference>
<dbReference type="GO" id="GO:0019843">
    <property type="term" value="F:rRNA binding"/>
    <property type="evidence" value="ECO:0007669"/>
    <property type="project" value="UniProtKB-UniRule"/>
</dbReference>
<keyword evidence="9" id="KW-1185">Reference proteome</keyword>
<protein>
    <recommendedName>
        <fullName evidence="6">Small ribosomal subunit protein uS8</fullName>
    </recommendedName>
</protein>
<evidence type="ECO:0000256" key="7">
    <source>
        <dbReference type="RuleBase" id="RU003660"/>
    </source>
</evidence>
<dbReference type="PANTHER" id="PTHR11758">
    <property type="entry name" value="40S RIBOSOMAL PROTEIN S15A"/>
    <property type="match status" value="1"/>
</dbReference>
<dbReference type="SUPFAM" id="SSF56047">
    <property type="entry name" value="Ribosomal protein S8"/>
    <property type="match status" value="1"/>
</dbReference>
<dbReference type="GO" id="GO:1990904">
    <property type="term" value="C:ribonucleoprotein complex"/>
    <property type="evidence" value="ECO:0007669"/>
    <property type="project" value="UniProtKB-KW"/>
</dbReference>
<dbReference type="GO" id="GO:0003735">
    <property type="term" value="F:structural constituent of ribosome"/>
    <property type="evidence" value="ECO:0007669"/>
    <property type="project" value="InterPro"/>
</dbReference>
<dbReference type="GO" id="GO:0005840">
    <property type="term" value="C:ribosome"/>
    <property type="evidence" value="ECO:0007669"/>
    <property type="project" value="UniProtKB-KW"/>
</dbReference>
<evidence type="ECO:0000256" key="3">
    <source>
        <dbReference type="ARBA" id="ARBA00022730"/>
    </source>
</evidence>
<evidence type="ECO:0000256" key="4">
    <source>
        <dbReference type="ARBA" id="ARBA00022980"/>
    </source>
</evidence>
<dbReference type="RefSeq" id="WP_086907494.1">
    <property type="nucleotide sequence ID" value="NZ_CP021324.1"/>
</dbReference>
<reference evidence="8 9" key="1">
    <citation type="journal article" date="2017" name="Environ. Microbiol.">
        <title>Genome and epigenome of a novel marine Thaumarchaeota strain suggest viral infection, phosphorothioation DNA modification and multiple restriction systems.</title>
        <authorList>
            <person name="Ahlgren N.A."/>
            <person name="Chen Y."/>
            <person name="Needham D.M."/>
            <person name="Parada A.E."/>
            <person name="Sachdeva R."/>
            <person name="Trinh V."/>
            <person name="Chen T."/>
            <person name="Fuhrman J.A."/>
        </authorList>
    </citation>
    <scope>NUCLEOTIDE SEQUENCE [LARGE SCALE GENOMIC DNA]</scope>
    <source>
        <strain evidence="8 9">SPOT01</strain>
    </source>
</reference>
<accession>A0A2Z2HJW0</accession>
<dbReference type="AlphaFoldDB" id="A0A2Z2HJW0"/>
<proteinExistence type="inferred from homology"/>
<comment type="function">
    <text evidence="1 6">One of the primary rRNA binding proteins, it binds directly to 16S rRNA central domain where it helps coordinate assembly of the platform of the 30S subunit.</text>
</comment>
<dbReference type="EMBL" id="CP021324">
    <property type="protein sequence ID" value="ARS64371.1"/>
    <property type="molecule type" value="Genomic_DNA"/>
</dbReference>
<name>A0A2Z2HJW0_9ARCH</name>
<dbReference type="Proteomes" id="UP000249949">
    <property type="component" value="Chromosome"/>
</dbReference>
<dbReference type="Gene3D" id="3.30.1370.30">
    <property type="match status" value="1"/>
</dbReference>
<dbReference type="Gene3D" id="3.30.1490.10">
    <property type="match status" value="1"/>
</dbReference>
<dbReference type="InterPro" id="IPR035987">
    <property type="entry name" value="Ribosomal_uS8_sf"/>
</dbReference>
<dbReference type="Pfam" id="PF00410">
    <property type="entry name" value="Ribosomal_S8"/>
    <property type="match status" value="1"/>
</dbReference>
<evidence type="ECO:0000313" key="8">
    <source>
        <dbReference type="EMBL" id="ARS64371.1"/>
    </source>
</evidence>
<dbReference type="GO" id="GO:0006412">
    <property type="term" value="P:translation"/>
    <property type="evidence" value="ECO:0007669"/>
    <property type="project" value="UniProtKB-UniRule"/>
</dbReference>
<dbReference type="FunFam" id="3.30.1490.10:FF:000002">
    <property type="entry name" value="40S ribosomal protein S15a"/>
    <property type="match status" value="1"/>
</dbReference>
<dbReference type="GeneID" id="32901232"/>
<keyword evidence="6" id="KW-0694">RNA-binding</keyword>
<dbReference type="InterPro" id="IPR000630">
    <property type="entry name" value="Ribosomal_uS8"/>
</dbReference>
<keyword evidence="3 6" id="KW-0699">rRNA-binding</keyword>
<evidence type="ECO:0000313" key="9">
    <source>
        <dbReference type="Proteomes" id="UP000249949"/>
    </source>
</evidence>
<evidence type="ECO:0000256" key="2">
    <source>
        <dbReference type="ARBA" id="ARBA00006471"/>
    </source>
</evidence>
<dbReference type="OrthoDB" id="5670at2157"/>
<dbReference type="KEGG" id="nct:NMSP_0751"/>
<keyword evidence="5 6" id="KW-0687">Ribonucleoprotein</keyword>
<evidence type="ECO:0000256" key="6">
    <source>
        <dbReference type="HAMAP-Rule" id="MF_01302"/>
    </source>
</evidence>